<accession>A0AA88JHU9</accession>
<evidence type="ECO:0000313" key="2">
    <source>
        <dbReference type="EMBL" id="GMN73011.1"/>
    </source>
</evidence>
<organism evidence="2 3">
    <name type="scientific">Ficus carica</name>
    <name type="common">Common fig</name>
    <dbReference type="NCBI Taxonomy" id="3494"/>
    <lineage>
        <taxon>Eukaryota</taxon>
        <taxon>Viridiplantae</taxon>
        <taxon>Streptophyta</taxon>
        <taxon>Embryophyta</taxon>
        <taxon>Tracheophyta</taxon>
        <taxon>Spermatophyta</taxon>
        <taxon>Magnoliopsida</taxon>
        <taxon>eudicotyledons</taxon>
        <taxon>Gunneridae</taxon>
        <taxon>Pentapetalae</taxon>
        <taxon>rosids</taxon>
        <taxon>fabids</taxon>
        <taxon>Rosales</taxon>
        <taxon>Moraceae</taxon>
        <taxon>Ficeae</taxon>
        <taxon>Ficus</taxon>
    </lineage>
</organism>
<name>A0AA88JHU9_FICCA</name>
<dbReference type="Proteomes" id="UP001187192">
    <property type="component" value="Unassembled WGS sequence"/>
</dbReference>
<evidence type="ECO:0000256" key="1">
    <source>
        <dbReference type="SAM" id="MobiDB-lite"/>
    </source>
</evidence>
<feature type="region of interest" description="Disordered" evidence="1">
    <location>
        <begin position="57"/>
        <end position="84"/>
    </location>
</feature>
<sequence>MQSREEIQCPTPKEDRTKDSLDLLRVSSIGALDTDKGGGERSELWRPAKVEALVGSGLGKRETPAARSLTRGPQSKLRGSVGPR</sequence>
<reference evidence="2" key="1">
    <citation type="submission" date="2023-07" db="EMBL/GenBank/DDBJ databases">
        <title>draft genome sequence of fig (Ficus carica).</title>
        <authorList>
            <person name="Takahashi T."/>
            <person name="Nishimura K."/>
        </authorList>
    </citation>
    <scope>NUCLEOTIDE SEQUENCE</scope>
</reference>
<protein>
    <submittedName>
        <fullName evidence="2">Uncharacterized protein</fullName>
    </submittedName>
</protein>
<proteinExistence type="predicted"/>
<keyword evidence="3" id="KW-1185">Reference proteome</keyword>
<gene>
    <name evidence="2" type="ORF">TIFTF001_053627</name>
</gene>
<dbReference type="AlphaFoldDB" id="A0AA88JHU9"/>
<dbReference type="EMBL" id="BTGU01013084">
    <property type="protein sequence ID" value="GMN73011.1"/>
    <property type="molecule type" value="Genomic_DNA"/>
</dbReference>
<comment type="caution">
    <text evidence="2">The sequence shown here is derived from an EMBL/GenBank/DDBJ whole genome shotgun (WGS) entry which is preliminary data.</text>
</comment>
<evidence type="ECO:0000313" key="3">
    <source>
        <dbReference type="Proteomes" id="UP001187192"/>
    </source>
</evidence>